<name>A0A1A9VX26_GLOAU</name>
<keyword evidence="1" id="KW-0812">Transmembrane</keyword>
<dbReference type="AlphaFoldDB" id="A0A1A9VX26"/>
<dbReference type="STRING" id="7395.A0A1A9VX26"/>
<dbReference type="Proteomes" id="UP000078200">
    <property type="component" value="Unassembled WGS sequence"/>
</dbReference>
<protein>
    <submittedName>
        <fullName evidence="2">Uncharacterized protein</fullName>
    </submittedName>
</protein>
<organism evidence="2 3">
    <name type="scientific">Glossina austeni</name>
    <name type="common">Savannah tsetse fly</name>
    <dbReference type="NCBI Taxonomy" id="7395"/>
    <lineage>
        <taxon>Eukaryota</taxon>
        <taxon>Metazoa</taxon>
        <taxon>Ecdysozoa</taxon>
        <taxon>Arthropoda</taxon>
        <taxon>Hexapoda</taxon>
        <taxon>Insecta</taxon>
        <taxon>Pterygota</taxon>
        <taxon>Neoptera</taxon>
        <taxon>Endopterygota</taxon>
        <taxon>Diptera</taxon>
        <taxon>Brachycera</taxon>
        <taxon>Muscomorpha</taxon>
        <taxon>Hippoboscoidea</taxon>
        <taxon>Glossinidae</taxon>
        <taxon>Glossina</taxon>
    </lineage>
</organism>
<evidence type="ECO:0000313" key="3">
    <source>
        <dbReference type="Proteomes" id="UP000078200"/>
    </source>
</evidence>
<dbReference type="VEuPathDB" id="VectorBase:GAUT050445"/>
<reference evidence="2" key="1">
    <citation type="submission" date="2020-05" db="UniProtKB">
        <authorList>
            <consortium name="EnsemblMetazoa"/>
        </authorList>
    </citation>
    <scope>IDENTIFICATION</scope>
    <source>
        <strain evidence="2">TTRI</strain>
    </source>
</reference>
<sequence length="168" mass="19430">MLLSKRRLVILSSRFSVVNSTREENNARELRKALQKKNPSGDCSQKVDDDVWTSTPRKSKIHFDQRRLLNQLIGFLPFPPPLATEPPKYMLKEPKKKSFDLISSNSQECNHLHLEEMSGCSSYRQFEELLTQTVSIALLKLFLIVYNLAIMAPLQPWILLPFDFRPGK</sequence>
<dbReference type="EnsemblMetazoa" id="GAUT050445-RA">
    <property type="protein sequence ID" value="GAUT050445-PA"/>
    <property type="gene ID" value="GAUT050445"/>
</dbReference>
<evidence type="ECO:0000256" key="1">
    <source>
        <dbReference type="SAM" id="Phobius"/>
    </source>
</evidence>
<feature type="transmembrane region" description="Helical" evidence="1">
    <location>
        <begin position="134"/>
        <end position="158"/>
    </location>
</feature>
<proteinExistence type="predicted"/>
<keyword evidence="3" id="KW-1185">Reference proteome</keyword>
<evidence type="ECO:0000313" key="2">
    <source>
        <dbReference type="EnsemblMetazoa" id="GAUT050445-PA"/>
    </source>
</evidence>
<keyword evidence="1" id="KW-1133">Transmembrane helix</keyword>
<accession>A0A1A9VX26</accession>
<keyword evidence="1" id="KW-0472">Membrane</keyword>